<evidence type="ECO:0008006" key="6">
    <source>
        <dbReference type="Google" id="ProtNLM"/>
    </source>
</evidence>
<feature type="domain" description="Deacetylase PdaC" evidence="3">
    <location>
        <begin position="34"/>
        <end position="140"/>
    </location>
</feature>
<dbReference type="Pfam" id="PF13739">
    <property type="entry name" value="PdaC"/>
    <property type="match status" value="1"/>
</dbReference>
<evidence type="ECO:0000259" key="3">
    <source>
        <dbReference type="Pfam" id="PF13739"/>
    </source>
</evidence>
<protein>
    <recommendedName>
        <fullName evidence="6">DUF3298/DUF4163 domain-containing protein</fullName>
    </recommendedName>
</protein>
<sequence>MLYRKRLILFCSFFIFIACNEVQKTSFSEINISAENNTIVEVNIPEAHGNEIIADNINSKIQDMVIEALHIGNPNDDAVSKSIKESILSFNKEYNTFKSDFPETEQQWDAQIDGEVIYESPDIVSIAITSYVNTGGAHGSLHISFLNFDAETGHVISNKNLINDVEAFKKVAKPYFSKAIAEKEDTVNTNSFNLPLNIAYSEEGLVLLYNTYEIAPYSTGIIEFVIPFDEIEPYLVFNSF</sequence>
<evidence type="ECO:0000313" key="5">
    <source>
        <dbReference type="Proteomes" id="UP001501302"/>
    </source>
</evidence>
<dbReference type="Pfam" id="PF11738">
    <property type="entry name" value="DUF3298"/>
    <property type="match status" value="1"/>
</dbReference>
<dbReference type="InterPro" id="IPR037126">
    <property type="entry name" value="PdaC/RsiV-like_sf"/>
</dbReference>
<dbReference type="Proteomes" id="UP001501302">
    <property type="component" value="Unassembled WGS sequence"/>
</dbReference>
<name>A0ABP9H2S7_9FLAO</name>
<dbReference type="InterPro" id="IPR021729">
    <property type="entry name" value="DUF3298"/>
</dbReference>
<dbReference type="EMBL" id="BAABJJ010000043">
    <property type="protein sequence ID" value="GAA4953906.1"/>
    <property type="molecule type" value="Genomic_DNA"/>
</dbReference>
<comment type="caution">
    <text evidence="4">The sequence shown here is derived from an EMBL/GenBank/DDBJ whole genome shotgun (WGS) entry which is preliminary data.</text>
</comment>
<proteinExistence type="predicted"/>
<dbReference type="Gene3D" id="3.90.640.20">
    <property type="entry name" value="Heat-shock cognate protein, ATPase"/>
    <property type="match status" value="1"/>
</dbReference>
<dbReference type="Gene3D" id="3.30.565.40">
    <property type="entry name" value="Fervidobacterium nodosum Rt17-B1 like"/>
    <property type="match status" value="1"/>
</dbReference>
<accession>A0ABP9H2S7</accession>
<feature type="signal peptide" evidence="1">
    <location>
        <begin position="1"/>
        <end position="20"/>
    </location>
</feature>
<keyword evidence="1" id="KW-0732">Signal</keyword>
<reference evidence="5" key="1">
    <citation type="journal article" date="2019" name="Int. J. Syst. Evol. Microbiol.">
        <title>The Global Catalogue of Microorganisms (GCM) 10K type strain sequencing project: providing services to taxonomists for standard genome sequencing and annotation.</title>
        <authorList>
            <consortium name="The Broad Institute Genomics Platform"/>
            <consortium name="The Broad Institute Genome Sequencing Center for Infectious Disease"/>
            <person name="Wu L."/>
            <person name="Ma J."/>
        </authorList>
    </citation>
    <scope>NUCLEOTIDE SEQUENCE [LARGE SCALE GENOMIC DNA]</scope>
    <source>
        <strain evidence="5">JCM 18285</strain>
    </source>
</reference>
<keyword evidence="5" id="KW-1185">Reference proteome</keyword>
<evidence type="ECO:0000256" key="1">
    <source>
        <dbReference type="SAM" id="SignalP"/>
    </source>
</evidence>
<evidence type="ECO:0000259" key="2">
    <source>
        <dbReference type="Pfam" id="PF11738"/>
    </source>
</evidence>
<gene>
    <name evidence="4" type="ORF">GCM10023314_29370</name>
</gene>
<dbReference type="InterPro" id="IPR025303">
    <property type="entry name" value="PdaC"/>
</dbReference>
<dbReference type="RefSeq" id="WP_345193364.1">
    <property type="nucleotide sequence ID" value="NZ_BAABJJ010000043.1"/>
</dbReference>
<organism evidence="4 5">
    <name type="scientific">Algibacter agarivorans</name>
    <dbReference type="NCBI Taxonomy" id="1109741"/>
    <lineage>
        <taxon>Bacteria</taxon>
        <taxon>Pseudomonadati</taxon>
        <taxon>Bacteroidota</taxon>
        <taxon>Flavobacteriia</taxon>
        <taxon>Flavobacteriales</taxon>
        <taxon>Flavobacteriaceae</taxon>
        <taxon>Algibacter</taxon>
    </lineage>
</organism>
<dbReference type="PROSITE" id="PS51257">
    <property type="entry name" value="PROKAR_LIPOPROTEIN"/>
    <property type="match status" value="1"/>
</dbReference>
<feature type="domain" description="DUF3298" evidence="2">
    <location>
        <begin position="166"/>
        <end position="229"/>
    </location>
</feature>
<evidence type="ECO:0000313" key="4">
    <source>
        <dbReference type="EMBL" id="GAA4953906.1"/>
    </source>
</evidence>
<feature type="chain" id="PRO_5045825619" description="DUF3298/DUF4163 domain-containing protein" evidence="1">
    <location>
        <begin position="21"/>
        <end position="240"/>
    </location>
</feature>